<dbReference type="Gene3D" id="3.10.100.10">
    <property type="entry name" value="Mannose-Binding Protein A, subunit A"/>
    <property type="match status" value="1"/>
</dbReference>
<evidence type="ECO:0000259" key="3">
    <source>
        <dbReference type="PROSITE" id="PS50041"/>
    </source>
</evidence>
<dbReference type="PROSITE" id="PS50041">
    <property type="entry name" value="C_TYPE_LECTIN_2"/>
    <property type="match status" value="1"/>
</dbReference>
<dbReference type="InterPro" id="IPR016187">
    <property type="entry name" value="CTDL_fold"/>
</dbReference>
<dbReference type="InterPro" id="IPR001304">
    <property type="entry name" value="C-type_lectin-like"/>
</dbReference>
<reference evidence="4" key="2">
    <citation type="journal article" date="2021" name="PeerJ">
        <title>Extensive microbial diversity within the chicken gut microbiome revealed by metagenomics and culture.</title>
        <authorList>
            <person name="Gilroy R."/>
            <person name="Ravi A."/>
            <person name="Getino M."/>
            <person name="Pursley I."/>
            <person name="Horton D.L."/>
            <person name="Alikhan N.F."/>
            <person name="Baker D."/>
            <person name="Gharbi K."/>
            <person name="Hall N."/>
            <person name="Watson M."/>
            <person name="Adriaenssens E.M."/>
            <person name="Foster-Nyarko E."/>
            <person name="Jarju S."/>
            <person name="Secka A."/>
            <person name="Antonio M."/>
            <person name="Oren A."/>
            <person name="Chaudhuri R.R."/>
            <person name="La Ragione R."/>
            <person name="Hildebrand F."/>
            <person name="Pallen M.J."/>
        </authorList>
    </citation>
    <scope>NUCLEOTIDE SEQUENCE</scope>
    <source>
        <strain evidence="4">CHK188-20938</strain>
    </source>
</reference>
<gene>
    <name evidence="4" type="ORF">IAB71_09725</name>
</gene>
<comment type="caution">
    <text evidence="4">The sequence shown here is derived from an EMBL/GenBank/DDBJ whole genome shotgun (WGS) entry which is preliminary data.</text>
</comment>
<dbReference type="Pfam" id="PF00059">
    <property type="entry name" value="Lectin_C"/>
    <property type="match status" value="1"/>
</dbReference>
<dbReference type="InterPro" id="IPR016186">
    <property type="entry name" value="C-type_lectin-like/link_sf"/>
</dbReference>
<dbReference type="AlphaFoldDB" id="A0A9D1TB30"/>
<dbReference type="EMBL" id="DVOO01000029">
    <property type="protein sequence ID" value="HIV26035.1"/>
    <property type="molecule type" value="Genomic_DNA"/>
</dbReference>
<keyword evidence="2" id="KW-0812">Transmembrane</keyword>
<sequence length="293" mass="32865">MKCPRCGSEQPEDSKFCAVCGLPLGSGRPNPRQEEERRKHNRNLIILIVVILAASVAAAGFAVRFLLEQRSGGEGGTFSLSDLNDWDELPEDVFIPETDTEDEGSSLSGSSGEVTPEDGREEEPVPTVRPTATPTPVPTYDPEEGGVHRYEYVVRDCTWREAFQEAKSKGGYLARINSREEYDAILAEINSRGLTEIHFRIGGRREAGSQEYYWVDENNQLYGEVVNASDYWCSTEWMSGEPSFQDGTTEEDCLDICYIQSDGKWYFNDVPDDILATVPYYSGKLGYIVEYED</sequence>
<proteinExistence type="predicted"/>
<feature type="transmembrane region" description="Helical" evidence="2">
    <location>
        <begin position="44"/>
        <end position="67"/>
    </location>
</feature>
<evidence type="ECO:0000256" key="1">
    <source>
        <dbReference type="SAM" id="MobiDB-lite"/>
    </source>
</evidence>
<dbReference type="Proteomes" id="UP000824169">
    <property type="component" value="Unassembled WGS sequence"/>
</dbReference>
<evidence type="ECO:0000256" key="2">
    <source>
        <dbReference type="SAM" id="Phobius"/>
    </source>
</evidence>
<organism evidence="4 5">
    <name type="scientific">Candidatus Scatomonas pullistercoris</name>
    <dbReference type="NCBI Taxonomy" id="2840920"/>
    <lineage>
        <taxon>Bacteria</taxon>
        <taxon>Bacillati</taxon>
        <taxon>Bacillota</taxon>
        <taxon>Clostridia</taxon>
        <taxon>Lachnospirales</taxon>
        <taxon>Lachnospiraceae</taxon>
        <taxon>Lachnospiraceae incertae sedis</taxon>
        <taxon>Candidatus Scatomonas</taxon>
    </lineage>
</organism>
<dbReference type="SUPFAM" id="SSF56436">
    <property type="entry name" value="C-type lectin-like"/>
    <property type="match status" value="1"/>
</dbReference>
<accession>A0A9D1TB30</accession>
<evidence type="ECO:0000313" key="5">
    <source>
        <dbReference type="Proteomes" id="UP000824169"/>
    </source>
</evidence>
<keyword evidence="2" id="KW-0472">Membrane</keyword>
<reference evidence="4" key="1">
    <citation type="submission" date="2020-10" db="EMBL/GenBank/DDBJ databases">
        <authorList>
            <person name="Gilroy R."/>
        </authorList>
    </citation>
    <scope>NUCLEOTIDE SEQUENCE</scope>
    <source>
        <strain evidence="4">CHK188-20938</strain>
    </source>
</reference>
<feature type="region of interest" description="Disordered" evidence="1">
    <location>
        <begin position="98"/>
        <end position="144"/>
    </location>
</feature>
<evidence type="ECO:0000313" key="4">
    <source>
        <dbReference type="EMBL" id="HIV26035.1"/>
    </source>
</evidence>
<name>A0A9D1TB30_9FIRM</name>
<feature type="domain" description="C-type lectin" evidence="3">
    <location>
        <begin position="150"/>
        <end position="265"/>
    </location>
</feature>
<keyword evidence="2" id="KW-1133">Transmembrane helix</keyword>
<protein>
    <recommendedName>
        <fullName evidence="3">C-type lectin domain-containing protein</fullName>
    </recommendedName>
</protein>